<dbReference type="OMA" id="KMAPMVA"/>
<comment type="caution">
    <text evidence="5">The sequence shown here is derived from an EMBL/GenBank/DDBJ whole genome shotgun (WGS) entry which is preliminary data.</text>
</comment>
<proteinExistence type="inferred from homology"/>
<feature type="repeat" description="Solcar" evidence="2">
    <location>
        <begin position="203"/>
        <end position="292"/>
    </location>
</feature>
<dbReference type="InterPro" id="IPR018108">
    <property type="entry name" value="MCP_transmembrane"/>
</dbReference>
<accession>A0A8S1PP41</accession>
<reference evidence="5" key="1">
    <citation type="submission" date="2021-01" db="EMBL/GenBank/DDBJ databases">
        <authorList>
            <consortium name="Genoscope - CEA"/>
            <person name="William W."/>
        </authorList>
    </citation>
    <scope>NUCLEOTIDE SEQUENCE</scope>
</reference>
<dbReference type="PROSITE" id="PS50920">
    <property type="entry name" value="SOLCAR"/>
    <property type="match status" value="3"/>
</dbReference>
<evidence type="ECO:0000313" key="6">
    <source>
        <dbReference type="Proteomes" id="UP000688137"/>
    </source>
</evidence>
<keyword evidence="1" id="KW-0677">Repeat</keyword>
<organism evidence="5 6">
    <name type="scientific">Paramecium primaurelia</name>
    <dbReference type="NCBI Taxonomy" id="5886"/>
    <lineage>
        <taxon>Eukaryota</taxon>
        <taxon>Sar</taxon>
        <taxon>Alveolata</taxon>
        <taxon>Ciliophora</taxon>
        <taxon>Intramacronucleata</taxon>
        <taxon>Oligohymenophorea</taxon>
        <taxon>Peniculida</taxon>
        <taxon>Parameciidae</taxon>
        <taxon>Paramecium</taxon>
    </lineage>
</organism>
<dbReference type="EMBL" id="CAJJDM010000128">
    <property type="protein sequence ID" value="CAD8104791.1"/>
    <property type="molecule type" value="Genomic_DNA"/>
</dbReference>
<keyword evidence="2 4" id="KW-0472">Membrane</keyword>
<feature type="transmembrane region" description="Helical" evidence="4">
    <location>
        <begin position="161"/>
        <end position="185"/>
    </location>
</feature>
<evidence type="ECO:0000313" key="5">
    <source>
        <dbReference type="EMBL" id="CAD8104791.1"/>
    </source>
</evidence>
<dbReference type="Proteomes" id="UP000688137">
    <property type="component" value="Unassembled WGS sequence"/>
</dbReference>
<dbReference type="AlphaFoldDB" id="A0A8S1PP41"/>
<dbReference type="PANTHER" id="PTHR24089">
    <property type="entry name" value="SOLUTE CARRIER FAMILY 25"/>
    <property type="match status" value="1"/>
</dbReference>
<sequence>MTNKQKDYWTSFISGGFAGVCAKTVISPFERIKLLYLTRSTQFTYKAAIQDAIYVYQHHGLINFWRGNQANILRIFPQSAINFSTFDYLRRRFAPDREDKTILRKIRLFLCGLISGIVAQSIAYPFDFLRTRLAMQKDAFLYKNIYDAALKIYKIEGFMSFYSGLPIGIIGVGIYHGSGFFSFTLMKEYLLEKYPWIAKHKSTDFTLGASGAIIAQVLAYPFDIVKKRMQGQNVLLQQGEIQTMTSTWVQIKTIYRVEGIIKGFYKGVSLNFIKAPLSSGTAWTVKNSVNRLLNKNYDF</sequence>
<name>A0A8S1PP41_PARPR</name>
<feature type="repeat" description="Solcar" evidence="2">
    <location>
        <begin position="6"/>
        <end position="92"/>
    </location>
</feature>
<evidence type="ECO:0000256" key="2">
    <source>
        <dbReference type="PROSITE-ProRule" id="PRU00282"/>
    </source>
</evidence>
<dbReference type="Pfam" id="PF00153">
    <property type="entry name" value="Mito_carr"/>
    <property type="match status" value="3"/>
</dbReference>
<evidence type="ECO:0000256" key="3">
    <source>
        <dbReference type="RuleBase" id="RU000488"/>
    </source>
</evidence>
<keyword evidence="6" id="KW-1185">Reference proteome</keyword>
<dbReference type="GO" id="GO:0016020">
    <property type="term" value="C:membrane"/>
    <property type="evidence" value="ECO:0007669"/>
    <property type="project" value="UniProtKB-UniRule"/>
</dbReference>
<feature type="repeat" description="Solcar" evidence="2">
    <location>
        <begin position="103"/>
        <end position="189"/>
    </location>
</feature>
<evidence type="ECO:0000256" key="4">
    <source>
        <dbReference type="SAM" id="Phobius"/>
    </source>
</evidence>
<keyword evidence="4" id="KW-1133">Transmembrane helix</keyword>
<feature type="transmembrane region" description="Helical" evidence="4">
    <location>
        <begin position="106"/>
        <end position="126"/>
    </location>
</feature>
<keyword evidence="3" id="KW-0813">Transport</keyword>
<keyword evidence="2 3" id="KW-0812">Transmembrane</keyword>
<gene>
    <name evidence="5" type="ORF">PPRIM_AZ9-3.1.T1250072</name>
</gene>
<evidence type="ECO:0000256" key="1">
    <source>
        <dbReference type="ARBA" id="ARBA00022737"/>
    </source>
</evidence>
<protein>
    <submittedName>
        <fullName evidence="5">Uncharacterized protein</fullName>
    </submittedName>
</protein>
<comment type="similarity">
    <text evidence="3">Belongs to the mitochondrial carrier (TC 2.A.29) family.</text>
</comment>